<evidence type="ECO:0000313" key="1">
    <source>
        <dbReference type="EMBL" id="QFS49006.1"/>
    </source>
</evidence>
<gene>
    <name evidence="1" type="ORF">GXM_06500</name>
</gene>
<reference evidence="1 2" key="1">
    <citation type="submission" date="2019-10" db="EMBL/GenBank/DDBJ databases">
        <title>Genomic and transcriptomic insights into the perfect genentic adaptation of a filamentous nitrogen-fixing cyanobacterium to rice fields.</title>
        <authorList>
            <person name="Chen Z."/>
        </authorList>
    </citation>
    <scope>NUCLEOTIDE SEQUENCE [LARGE SCALE GENOMIC DNA]</scope>
    <source>
        <strain evidence="1">CCNUC1</strain>
    </source>
</reference>
<accession>A0A5P8W9Z4</accession>
<evidence type="ECO:0000313" key="2">
    <source>
        <dbReference type="Proteomes" id="UP000326678"/>
    </source>
</evidence>
<dbReference type="Proteomes" id="UP000326678">
    <property type="component" value="Chromosome Gxm1"/>
</dbReference>
<organism evidence="1 2">
    <name type="scientific">Nostoc sphaeroides CCNUC1</name>
    <dbReference type="NCBI Taxonomy" id="2653204"/>
    <lineage>
        <taxon>Bacteria</taxon>
        <taxon>Bacillati</taxon>
        <taxon>Cyanobacteriota</taxon>
        <taxon>Cyanophyceae</taxon>
        <taxon>Nostocales</taxon>
        <taxon>Nostocaceae</taxon>
        <taxon>Nostoc</taxon>
    </lineage>
</organism>
<proteinExistence type="predicted"/>
<protein>
    <submittedName>
        <fullName evidence="1">Uncharacterized protein</fullName>
    </submittedName>
</protein>
<dbReference type="EMBL" id="CP045226">
    <property type="protein sequence ID" value="QFS49006.1"/>
    <property type="molecule type" value="Genomic_DNA"/>
</dbReference>
<dbReference type="KEGG" id="nsh:GXM_06500"/>
<dbReference type="AlphaFoldDB" id="A0A5P8W9Z4"/>
<sequence length="49" mass="5711">MDEVHIHIKIKTSPPTPLLTKERGDKAQLYRGQVKLYLIRPSAIALHFW</sequence>
<name>A0A5P8W9Z4_9NOSO</name>
<keyword evidence="2" id="KW-1185">Reference proteome</keyword>